<comment type="similarity">
    <text evidence="2">Belongs to the membrane magnesium transporter (TC 1.A.67) family.</text>
</comment>
<evidence type="ECO:0000256" key="2">
    <source>
        <dbReference type="ARBA" id="ARBA00006109"/>
    </source>
</evidence>
<feature type="chain" id="PRO_5029457042" evidence="7">
    <location>
        <begin position="20"/>
        <end position="113"/>
    </location>
</feature>
<dbReference type="AlphaFoldDB" id="A0A6U3VAD6"/>
<evidence type="ECO:0000256" key="4">
    <source>
        <dbReference type="ARBA" id="ARBA00022989"/>
    </source>
</evidence>
<keyword evidence="7" id="KW-0732">Signal</keyword>
<keyword evidence="4 6" id="KW-1133">Transmembrane helix</keyword>
<reference evidence="8" key="1">
    <citation type="submission" date="2021-01" db="EMBL/GenBank/DDBJ databases">
        <authorList>
            <person name="Corre E."/>
            <person name="Pelletier E."/>
            <person name="Niang G."/>
            <person name="Scheremetjew M."/>
            <person name="Finn R."/>
            <person name="Kale V."/>
            <person name="Holt S."/>
            <person name="Cochrane G."/>
            <person name="Meng A."/>
            <person name="Brown T."/>
            <person name="Cohen L."/>
        </authorList>
    </citation>
    <scope>NUCLEOTIDE SEQUENCE</scope>
    <source>
        <strain evidence="8">GSO104</strain>
    </source>
</reference>
<keyword evidence="3 6" id="KW-0812">Transmembrane</keyword>
<proteinExistence type="inferred from homology"/>
<name>A0A6U3VAD6_9STRA</name>
<evidence type="ECO:0000256" key="6">
    <source>
        <dbReference type="SAM" id="Phobius"/>
    </source>
</evidence>
<dbReference type="EMBL" id="HBNS01054214">
    <property type="protein sequence ID" value="CAE4656153.1"/>
    <property type="molecule type" value="Transcribed_RNA"/>
</dbReference>
<organism evidence="8">
    <name type="scientific">Ditylum brightwellii</name>
    <dbReference type="NCBI Taxonomy" id="49249"/>
    <lineage>
        <taxon>Eukaryota</taxon>
        <taxon>Sar</taxon>
        <taxon>Stramenopiles</taxon>
        <taxon>Ochrophyta</taxon>
        <taxon>Bacillariophyta</taxon>
        <taxon>Mediophyceae</taxon>
        <taxon>Lithodesmiophycidae</taxon>
        <taxon>Lithodesmiales</taxon>
        <taxon>Lithodesmiaceae</taxon>
        <taxon>Ditylum</taxon>
    </lineage>
</organism>
<evidence type="ECO:0000256" key="7">
    <source>
        <dbReference type="SAM" id="SignalP"/>
    </source>
</evidence>
<comment type="subcellular location">
    <subcellularLocation>
        <location evidence="1">Endomembrane system</location>
        <topology evidence="1">Multi-pass membrane protein</topology>
    </subcellularLocation>
</comment>
<feature type="transmembrane region" description="Helical" evidence="6">
    <location>
        <begin position="53"/>
        <end position="74"/>
    </location>
</feature>
<dbReference type="InterPro" id="IPR018937">
    <property type="entry name" value="MMgT"/>
</dbReference>
<dbReference type="GO" id="GO:0012505">
    <property type="term" value="C:endomembrane system"/>
    <property type="evidence" value="ECO:0007669"/>
    <property type="project" value="UniProtKB-SubCell"/>
</dbReference>
<evidence type="ECO:0000256" key="5">
    <source>
        <dbReference type="ARBA" id="ARBA00023136"/>
    </source>
</evidence>
<protein>
    <submittedName>
        <fullName evidence="8">Uncharacterized protein</fullName>
    </submittedName>
</protein>
<evidence type="ECO:0000256" key="1">
    <source>
        <dbReference type="ARBA" id="ARBA00004127"/>
    </source>
</evidence>
<accession>A0A6U3VAD6</accession>
<evidence type="ECO:0000256" key="3">
    <source>
        <dbReference type="ARBA" id="ARBA00022692"/>
    </source>
</evidence>
<sequence>MSSFFTTSGFLLLLHSAYSCLHYRSLVASMDISATTSSSISTASPPHDVVVEVFVSFALCLVGQCLAVGPFLPVQSNKKKRELMAPLHRSRDFDIYNNRFNSLHNALSRRNEK</sequence>
<dbReference type="Pfam" id="PF10270">
    <property type="entry name" value="MMgT"/>
    <property type="match status" value="1"/>
</dbReference>
<keyword evidence="5 6" id="KW-0472">Membrane</keyword>
<evidence type="ECO:0000313" key="8">
    <source>
        <dbReference type="EMBL" id="CAE4656153.1"/>
    </source>
</evidence>
<feature type="signal peptide" evidence="7">
    <location>
        <begin position="1"/>
        <end position="19"/>
    </location>
</feature>
<gene>
    <name evidence="8" type="ORF">DBRI00130_LOCUS39352</name>
</gene>